<gene>
    <name evidence="8" type="ORF">R3P38DRAFT_2954687</name>
</gene>
<dbReference type="SUPFAM" id="SSF57667">
    <property type="entry name" value="beta-beta-alpha zinc fingers"/>
    <property type="match status" value="1"/>
</dbReference>
<keyword evidence="4" id="KW-0862">Zinc</keyword>
<keyword evidence="3 5" id="KW-0863">Zinc-finger</keyword>
<dbReference type="GO" id="GO:0000978">
    <property type="term" value="F:RNA polymerase II cis-regulatory region sequence-specific DNA binding"/>
    <property type="evidence" value="ECO:0007669"/>
    <property type="project" value="TreeGrafter"/>
</dbReference>
<evidence type="ECO:0000256" key="6">
    <source>
        <dbReference type="SAM" id="MobiDB-lite"/>
    </source>
</evidence>
<dbReference type="EMBL" id="JAWWNJ010000035">
    <property type="protein sequence ID" value="KAK7023880.1"/>
    <property type="molecule type" value="Genomic_DNA"/>
</dbReference>
<dbReference type="AlphaFoldDB" id="A0AAW0BE28"/>
<feature type="domain" description="C2H2-type" evidence="7">
    <location>
        <begin position="19"/>
        <end position="46"/>
    </location>
</feature>
<comment type="caution">
    <text evidence="8">The sequence shown here is derived from an EMBL/GenBank/DDBJ whole genome shotgun (WGS) entry which is preliminary data.</text>
</comment>
<dbReference type="InterPro" id="IPR050329">
    <property type="entry name" value="GLI_C2H2-zinc-finger"/>
</dbReference>
<proteinExistence type="predicted"/>
<keyword evidence="9" id="KW-1185">Reference proteome</keyword>
<evidence type="ECO:0000256" key="3">
    <source>
        <dbReference type="ARBA" id="ARBA00022771"/>
    </source>
</evidence>
<evidence type="ECO:0000313" key="9">
    <source>
        <dbReference type="Proteomes" id="UP001362999"/>
    </source>
</evidence>
<dbReference type="Proteomes" id="UP001362999">
    <property type="component" value="Unassembled WGS sequence"/>
</dbReference>
<dbReference type="GO" id="GO:0045944">
    <property type="term" value="P:positive regulation of transcription by RNA polymerase II"/>
    <property type="evidence" value="ECO:0007669"/>
    <property type="project" value="UniProtKB-ARBA"/>
</dbReference>
<dbReference type="PANTHER" id="PTHR19818">
    <property type="entry name" value="ZINC FINGER PROTEIN ZIC AND GLI"/>
    <property type="match status" value="1"/>
</dbReference>
<dbReference type="PANTHER" id="PTHR19818:SF139">
    <property type="entry name" value="PAIR-RULE PROTEIN ODD-PAIRED"/>
    <property type="match status" value="1"/>
</dbReference>
<evidence type="ECO:0000256" key="5">
    <source>
        <dbReference type="PROSITE-ProRule" id="PRU00042"/>
    </source>
</evidence>
<feature type="domain" description="C2H2-type" evidence="7">
    <location>
        <begin position="50"/>
        <end position="79"/>
    </location>
</feature>
<reference evidence="8 9" key="1">
    <citation type="journal article" date="2024" name="J Genomics">
        <title>Draft genome sequencing and assembly of Favolaschia claudopus CIRM-BRFM 2984 isolated from oak limbs.</title>
        <authorList>
            <person name="Navarro D."/>
            <person name="Drula E."/>
            <person name="Chaduli D."/>
            <person name="Cazenave R."/>
            <person name="Ahrendt S."/>
            <person name="Wang J."/>
            <person name="Lipzen A."/>
            <person name="Daum C."/>
            <person name="Barry K."/>
            <person name="Grigoriev I.V."/>
            <person name="Favel A."/>
            <person name="Rosso M.N."/>
            <person name="Martin F."/>
        </authorList>
    </citation>
    <scope>NUCLEOTIDE SEQUENCE [LARGE SCALE GENOMIC DNA]</scope>
    <source>
        <strain evidence="8 9">CIRM-BRFM 2984</strain>
    </source>
</reference>
<dbReference type="PROSITE" id="PS50157">
    <property type="entry name" value="ZINC_FINGER_C2H2_2"/>
    <property type="match status" value="2"/>
</dbReference>
<evidence type="ECO:0000256" key="2">
    <source>
        <dbReference type="ARBA" id="ARBA00022737"/>
    </source>
</evidence>
<dbReference type="PROSITE" id="PS00028">
    <property type="entry name" value="ZINC_FINGER_C2H2_1"/>
    <property type="match status" value="1"/>
</dbReference>
<protein>
    <recommendedName>
        <fullName evidence="7">C2H2-type domain-containing protein</fullName>
    </recommendedName>
</protein>
<dbReference type="GO" id="GO:0008270">
    <property type="term" value="F:zinc ion binding"/>
    <property type="evidence" value="ECO:0007669"/>
    <property type="project" value="UniProtKB-KW"/>
</dbReference>
<dbReference type="InterPro" id="IPR013087">
    <property type="entry name" value="Znf_C2H2_type"/>
</dbReference>
<evidence type="ECO:0000256" key="4">
    <source>
        <dbReference type="ARBA" id="ARBA00022833"/>
    </source>
</evidence>
<organism evidence="8 9">
    <name type="scientific">Favolaschia claudopus</name>
    <dbReference type="NCBI Taxonomy" id="2862362"/>
    <lineage>
        <taxon>Eukaryota</taxon>
        <taxon>Fungi</taxon>
        <taxon>Dikarya</taxon>
        <taxon>Basidiomycota</taxon>
        <taxon>Agaricomycotina</taxon>
        <taxon>Agaricomycetes</taxon>
        <taxon>Agaricomycetidae</taxon>
        <taxon>Agaricales</taxon>
        <taxon>Marasmiineae</taxon>
        <taxon>Mycenaceae</taxon>
        <taxon>Favolaschia</taxon>
    </lineage>
</organism>
<feature type="compositionally biased region" description="Basic residues" evidence="6">
    <location>
        <begin position="102"/>
        <end position="113"/>
    </location>
</feature>
<evidence type="ECO:0000313" key="8">
    <source>
        <dbReference type="EMBL" id="KAK7023880.1"/>
    </source>
</evidence>
<name>A0AAW0BE28_9AGAR</name>
<keyword evidence="1" id="KW-0479">Metal-binding</keyword>
<keyword evidence="2" id="KW-0677">Repeat</keyword>
<dbReference type="GO" id="GO:0000981">
    <property type="term" value="F:DNA-binding transcription factor activity, RNA polymerase II-specific"/>
    <property type="evidence" value="ECO:0007669"/>
    <property type="project" value="TreeGrafter"/>
</dbReference>
<dbReference type="GO" id="GO:0005634">
    <property type="term" value="C:nucleus"/>
    <property type="evidence" value="ECO:0007669"/>
    <property type="project" value="UniProtKB-ARBA"/>
</dbReference>
<feature type="region of interest" description="Disordered" evidence="6">
    <location>
        <begin position="96"/>
        <end position="147"/>
    </location>
</feature>
<dbReference type="Gene3D" id="3.30.160.60">
    <property type="entry name" value="Classic Zinc Finger"/>
    <property type="match status" value="1"/>
</dbReference>
<sequence length="226" mass="25290">MPRSKSTSVVTKRQPRTNRTCSYCGRTVKRPTDLPRHELLHAPNKNEFMYACPVEGCHHQTLQKSNLSTHIRTHTRTQPFLCPEYYTDGQKCTFKTADPSSLHRHRKRKHGYRPRSTYSGPIASGSGTRAKSVESSASYESEESFELHPAASAEIDRDSASLQSTSSTSSSASYSFVHVPYFTFGQASQSKLASSYVSVLDHKFPDWVSLPTHSPSNLSTVDKERS</sequence>
<accession>A0AAW0BE28</accession>
<dbReference type="InterPro" id="IPR036236">
    <property type="entry name" value="Znf_C2H2_sf"/>
</dbReference>
<dbReference type="SMART" id="SM00355">
    <property type="entry name" value="ZnF_C2H2"/>
    <property type="match status" value="3"/>
</dbReference>
<evidence type="ECO:0000259" key="7">
    <source>
        <dbReference type="PROSITE" id="PS50157"/>
    </source>
</evidence>
<evidence type="ECO:0000256" key="1">
    <source>
        <dbReference type="ARBA" id="ARBA00022723"/>
    </source>
</evidence>